<dbReference type="GO" id="GO:0006689">
    <property type="term" value="P:ganglioside catabolic process"/>
    <property type="evidence" value="ECO:0007669"/>
    <property type="project" value="TreeGrafter"/>
</dbReference>
<dbReference type="KEGG" id="ehx:EMIHUDRAFT_104979"/>
<reference evidence="5" key="1">
    <citation type="journal article" date="2013" name="Nature">
        <title>Pan genome of the phytoplankton Emiliania underpins its global distribution.</title>
        <authorList>
            <person name="Read B.A."/>
            <person name="Kegel J."/>
            <person name="Klute M.J."/>
            <person name="Kuo A."/>
            <person name="Lefebvre S.C."/>
            <person name="Maumus F."/>
            <person name="Mayer C."/>
            <person name="Miller J."/>
            <person name="Monier A."/>
            <person name="Salamov A."/>
            <person name="Young J."/>
            <person name="Aguilar M."/>
            <person name="Claverie J.M."/>
            <person name="Frickenhaus S."/>
            <person name="Gonzalez K."/>
            <person name="Herman E.K."/>
            <person name="Lin Y.C."/>
            <person name="Napier J."/>
            <person name="Ogata H."/>
            <person name="Sarno A.F."/>
            <person name="Shmutz J."/>
            <person name="Schroeder D."/>
            <person name="de Vargas C."/>
            <person name="Verret F."/>
            <person name="von Dassow P."/>
            <person name="Valentin K."/>
            <person name="Van de Peer Y."/>
            <person name="Wheeler G."/>
            <person name="Dacks J.B."/>
            <person name="Delwiche C.F."/>
            <person name="Dyhrman S.T."/>
            <person name="Glockner G."/>
            <person name="John U."/>
            <person name="Richards T."/>
            <person name="Worden A.Z."/>
            <person name="Zhang X."/>
            <person name="Grigoriev I.V."/>
            <person name="Allen A.E."/>
            <person name="Bidle K."/>
            <person name="Borodovsky M."/>
            <person name="Bowler C."/>
            <person name="Brownlee C."/>
            <person name="Cock J.M."/>
            <person name="Elias M."/>
            <person name="Gladyshev V.N."/>
            <person name="Groth M."/>
            <person name="Guda C."/>
            <person name="Hadaegh A."/>
            <person name="Iglesias-Rodriguez M.D."/>
            <person name="Jenkins J."/>
            <person name="Jones B.M."/>
            <person name="Lawson T."/>
            <person name="Leese F."/>
            <person name="Lindquist E."/>
            <person name="Lobanov A."/>
            <person name="Lomsadze A."/>
            <person name="Malik S.B."/>
            <person name="Marsh M.E."/>
            <person name="Mackinder L."/>
            <person name="Mock T."/>
            <person name="Mueller-Roeber B."/>
            <person name="Pagarete A."/>
            <person name="Parker M."/>
            <person name="Probert I."/>
            <person name="Quesneville H."/>
            <person name="Raines C."/>
            <person name="Rensing S.A."/>
            <person name="Riano-Pachon D.M."/>
            <person name="Richier S."/>
            <person name="Rokitta S."/>
            <person name="Shiraiwa Y."/>
            <person name="Soanes D.M."/>
            <person name="van der Giezen M."/>
            <person name="Wahlund T.M."/>
            <person name="Williams B."/>
            <person name="Wilson W."/>
            <person name="Wolfe G."/>
            <person name="Wurch L.L."/>
        </authorList>
    </citation>
    <scope>NUCLEOTIDE SEQUENCE</scope>
</reference>
<dbReference type="PaxDb" id="2903-EOD10891"/>
<dbReference type="EnsemblProtists" id="EOD10891">
    <property type="protein sequence ID" value="EOD10891"/>
    <property type="gene ID" value="EMIHUDRAFT_104979"/>
</dbReference>
<dbReference type="CDD" id="cd15482">
    <property type="entry name" value="Sialidase_non-viral"/>
    <property type="match status" value="1"/>
</dbReference>
<dbReference type="InterPro" id="IPR026856">
    <property type="entry name" value="Sialidase_fam"/>
</dbReference>
<accession>A0A0D3II06</accession>
<dbReference type="InterPro" id="IPR038656">
    <property type="entry name" value="Peptidase_G1_sf"/>
</dbReference>
<dbReference type="GeneID" id="17257012"/>
<feature type="domain" description="Sialidase" evidence="3">
    <location>
        <begin position="58"/>
        <end position="262"/>
    </location>
</feature>
<dbReference type="RefSeq" id="XP_005763320.1">
    <property type="nucleotide sequence ID" value="XM_005763263.1"/>
</dbReference>
<dbReference type="InterPro" id="IPR036278">
    <property type="entry name" value="Sialidase_sf"/>
</dbReference>
<dbReference type="InterPro" id="IPR011040">
    <property type="entry name" value="Sialidase"/>
</dbReference>
<dbReference type="HOGENOM" id="CLU_569171_0_0_1"/>
<organism evidence="4 5">
    <name type="scientific">Emiliania huxleyi (strain CCMP1516)</name>
    <dbReference type="NCBI Taxonomy" id="280463"/>
    <lineage>
        <taxon>Eukaryota</taxon>
        <taxon>Haptista</taxon>
        <taxon>Haptophyta</taxon>
        <taxon>Prymnesiophyceae</taxon>
        <taxon>Isochrysidales</taxon>
        <taxon>Noelaerhabdaceae</taxon>
        <taxon>Emiliania</taxon>
    </lineage>
</organism>
<dbReference type="GO" id="GO:0004308">
    <property type="term" value="F:exo-alpha-sialidase activity"/>
    <property type="evidence" value="ECO:0007669"/>
    <property type="project" value="InterPro"/>
</dbReference>
<dbReference type="PANTHER" id="PTHR10628">
    <property type="entry name" value="SIALIDASE"/>
    <property type="match status" value="1"/>
</dbReference>
<evidence type="ECO:0000256" key="2">
    <source>
        <dbReference type="SAM" id="SignalP"/>
    </source>
</evidence>
<evidence type="ECO:0000256" key="1">
    <source>
        <dbReference type="SAM" id="MobiDB-lite"/>
    </source>
</evidence>
<reference evidence="4" key="2">
    <citation type="submission" date="2024-10" db="UniProtKB">
        <authorList>
            <consortium name="EnsemblProtists"/>
        </authorList>
    </citation>
    <scope>IDENTIFICATION</scope>
</reference>
<dbReference type="eggNOG" id="ENOG502QSIT">
    <property type="taxonomic scope" value="Eukaryota"/>
</dbReference>
<keyword evidence="2" id="KW-0732">Signal</keyword>
<dbReference type="Pfam" id="PF13088">
    <property type="entry name" value="BNR_2"/>
    <property type="match status" value="1"/>
</dbReference>
<evidence type="ECO:0000259" key="3">
    <source>
        <dbReference type="Pfam" id="PF13088"/>
    </source>
</evidence>
<dbReference type="Gene3D" id="2.60.120.700">
    <property type="entry name" value="Peptidase G1"/>
    <property type="match status" value="1"/>
</dbReference>
<dbReference type="SUPFAM" id="SSF50939">
    <property type="entry name" value="Sialidases"/>
    <property type="match status" value="1"/>
</dbReference>
<dbReference type="PANTHER" id="PTHR10628:SF30">
    <property type="entry name" value="EXO-ALPHA-SIALIDASE"/>
    <property type="match status" value="1"/>
</dbReference>
<feature type="signal peptide" evidence="2">
    <location>
        <begin position="1"/>
        <end position="21"/>
    </location>
</feature>
<feature type="region of interest" description="Disordered" evidence="1">
    <location>
        <begin position="461"/>
        <end position="480"/>
    </location>
</feature>
<proteinExistence type="predicted"/>
<dbReference type="GO" id="GO:0009313">
    <property type="term" value="P:oligosaccharide catabolic process"/>
    <property type="evidence" value="ECO:0007669"/>
    <property type="project" value="TreeGrafter"/>
</dbReference>
<evidence type="ECO:0000313" key="5">
    <source>
        <dbReference type="Proteomes" id="UP000013827"/>
    </source>
</evidence>
<dbReference type="GO" id="GO:0016020">
    <property type="term" value="C:membrane"/>
    <property type="evidence" value="ECO:0007669"/>
    <property type="project" value="TreeGrafter"/>
</dbReference>
<dbReference type="AlphaFoldDB" id="A0A0D3II06"/>
<sequence>MTMLLLATLLSALTPPPDLTSTDLFTPGMPDTAGVTYACYRIPSMVWVANEASPHAVLLAFAEGRRGSCADKGDVRIVARRSSDGGQTWSSIEQVAVEAGHTIGNPAPVADLAVAGSVHLVHARDDTQALAVFLVSSADGGRSWSERRNLTAALKANPAPEAFVMPGPPGGVQLQSGRLVVGMYGEDEAKQVRSYAAFSDDHGRTWAHGSPAGTSASGPVYGGGENQIVPYGGGGTLAMFLRGRTTAADDVSHNHGLAWLNISGSYCEGSAVATPDGGLLSRRAEQPWMTSLTVVYFWPGFKATAPEMGYPVLQPVLQYGERGRAWALQSWFVDANDRRFPVATAPAVDVQPGDRITSYMSLSADGSTWTVSGTNRESGEDSTLHIAHSRAGRADYDYAMLVNENINVDERCDRMPAAPSLTFTNVTVNGHAKPAWATRADCHGSPRCDCGNAASIGANGDVTLSWSTDPRSRPSRRASR</sequence>
<feature type="chain" id="PRO_5044285587" description="Sialidase domain-containing protein" evidence="2">
    <location>
        <begin position="22"/>
        <end position="480"/>
    </location>
</feature>
<name>A0A0D3II06_EMIH1</name>
<evidence type="ECO:0000313" key="4">
    <source>
        <dbReference type="EnsemblProtists" id="EOD10891"/>
    </source>
</evidence>
<dbReference type="GO" id="GO:0005737">
    <property type="term" value="C:cytoplasm"/>
    <property type="evidence" value="ECO:0007669"/>
    <property type="project" value="TreeGrafter"/>
</dbReference>
<keyword evidence="5" id="KW-1185">Reference proteome</keyword>
<dbReference type="Proteomes" id="UP000013827">
    <property type="component" value="Unassembled WGS sequence"/>
</dbReference>
<dbReference type="Gene3D" id="2.120.10.10">
    <property type="match status" value="1"/>
</dbReference>
<protein>
    <recommendedName>
        <fullName evidence="3">Sialidase domain-containing protein</fullName>
    </recommendedName>
</protein>